<dbReference type="Proteomes" id="UP001647509">
    <property type="component" value="Unassembled WGS sequence"/>
</dbReference>
<proteinExistence type="predicted"/>
<organism evidence="1 2">
    <name type="scientific">Pseudotamlana agarivorans</name>
    <dbReference type="NCBI Taxonomy" id="481183"/>
    <lineage>
        <taxon>Bacteria</taxon>
        <taxon>Pseudomonadati</taxon>
        <taxon>Bacteroidota</taxon>
        <taxon>Flavobacteriia</taxon>
        <taxon>Flavobacteriales</taxon>
        <taxon>Flavobacteriaceae</taxon>
        <taxon>Pseudotamlana</taxon>
    </lineage>
</organism>
<sequence>MKNTIVLLSTILFINNHGETKKINCEEFYNRSSLLGDLFFGEIMTKMETELTYIFVRSNKTDR</sequence>
<comment type="caution">
    <text evidence="1">The sequence shown here is derived from an EMBL/GenBank/DDBJ whole genome shotgun (WGS) entry which is preliminary data.</text>
</comment>
<name>A0ACC5U9C5_9FLAO</name>
<gene>
    <name evidence="1" type="ORF">KO493_09365</name>
</gene>
<reference evidence="1" key="1">
    <citation type="submission" date="2021-05" db="EMBL/GenBank/DDBJ databases">
        <title>Draft genomes of bacteria isolated from model marine particles.</title>
        <authorList>
            <person name="Datta M.S."/>
            <person name="Schwartzman J.A."/>
            <person name="Enke T.N."/>
            <person name="Saavedra J."/>
            <person name="Cermak N."/>
            <person name="Cordero O.X."/>
        </authorList>
    </citation>
    <scope>NUCLEOTIDE SEQUENCE</scope>
    <source>
        <strain evidence="1">I2M19</strain>
    </source>
</reference>
<accession>A0ACC5U9C5</accession>
<protein>
    <submittedName>
        <fullName evidence="1">Uncharacterized protein</fullName>
    </submittedName>
</protein>
<keyword evidence="2" id="KW-1185">Reference proteome</keyword>
<evidence type="ECO:0000313" key="1">
    <source>
        <dbReference type="EMBL" id="MBU2950906.1"/>
    </source>
</evidence>
<evidence type="ECO:0000313" key="2">
    <source>
        <dbReference type="Proteomes" id="UP001647509"/>
    </source>
</evidence>
<dbReference type="EMBL" id="JAHKPD010000013">
    <property type="protein sequence ID" value="MBU2950906.1"/>
    <property type="molecule type" value="Genomic_DNA"/>
</dbReference>